<evidence type="ECO:0000313" key="2">
    <source>
        <dbReference type="EMBL" id="KND96430.1"/>
    </source>
</evidence>
<evidence type="ECO:0000313" key="3">
    <source>
        <dbReference type="Proteomes" id="UP000037122"/>
    </source>
</evidence>
<name>A0A0L0NRY0_CANAR</name>
<dbReference type="AlphaFoldDB" id="A0A0L0NRY0"/>
<feature type="transmembrane region" description="Helical" evidence="1">
    <location>
        <begin position="238"/>
        <end position="267"/>
    </location>
</feature>
<dbReference type="VEuPathDB" id="FungiDB:QG37_07167"/>
<sequence>MESDSDEDIENFDIFRDLDLDLMDVFTRSQRAELRRMARMHNLRTTSDFVRLFQQRRNERILKIHWLFGLFPLPNVDYALLWRRHRPADLVRSSMRFFVAITAAAVRLSRLFVYGIAVFQWLRDILQAVLIYSSMVTFSPNFFVDIETYIFRDSKDVLRPRNATSWIDNLPINDGSVFDWNLWLTLLRDMVSSTVRLQCSTDLVTKEQTCEIDRNALIFRFSDVVALHFPIFDRLPSIVLTILMVFIYVAYGFAGQMISFNVLFYFMMQVYNRLSSMIRFTTGIAKILWHNGADLIM</sequence>
<gene>
    <name evidence="2" type="ORF">QG37_07167</name>
</gene>
<dbReference type="EMBL" id="LGST01000055">
    <property type="protein sequence ID" value="KND96430.1"/>
    <property type="molecule type" value="Genomic_DNA"/>
</dbReference>
<reference evidence="3" key="1">
    <citation type="journal article" date="2015" name="BMC Genomics">
        <title>Draft genome of a commonly misdiagnosed multidrug resistant pathogen Candida auris.</title>
        <authorList>
            <person name="Chatterjee S."/>
            <person name="Alampalli S.V."/>
            <person name="Nageshan R.K."/>
            <person name="Chettiar S.T."/>
            <person name="Joshi S."/>
            <person name="Tatu U.S."/>
        </authorList>
    </citation>
    <scope>NUCLEOTIDE SEQUENCE [LARGE SCALE GENOMIC DNA]</scope>
    <source>
        <strain evidence="3">6684</strain>
    </source>
</reference>
<dbReference type="VEuPathDB" id="FungiDB:CJJ07_002180"/>
<dbReference type="Proteomes" id="UP000037122">
    <property type="component" value="Unassembled WGS sequence"/>
</dbReference>
<dbReference type="VEuPathDB" id="FungiDB:CJJ09_001438"/>
<keyword evidence="1" id="KW-0812">Transmembrane</keyword>
<dbReference type="VEuPathDB" id="FungiDB:CJI96_0000500"/>
<proteinExistence type="predicted"/>
<dbReference type="VEuPathDB" id="FungiDB:CJI97_002709"/>
<evidence type="ECO:0000256" key="1">
    <source>
        <dbReference type="SAM" id="Phobius"/>
    </source>
</evidence>
<dbReference type="VEuPathDB" id="FungiDB:B9J08_002656"/>
<keyword evidence="1" id="KW-0472">Membrane</keyword>
<protein>
    <submittedName>
        <fullName evidence="2">Uncharacterized protein</fullName>
    </submittedName>
</protein>
<organism evidence="2 3">
    <name type="scientific">Candidozyma auris</name>
    <name type="common">Yeast</name>
    <name type="synonym">Candida auris</name>
    <dbReference type="NCBI Taxonomy" id="498019"/>
    <lineage>
        <taxon>Eukaryota</taxon>
        <taxon>Fungi</taxon>
        <taxon>Dikarya</taxon>
        <taxon>Ascomycota</taxon>
        <taxon>Saccharomycotina</taxon>
        <taxon>Pichiomycetes</taxon>
        <taxon>Metschnikowiaceae</taxon>
        <taxon>Candidozyma</taxon>
    </lineage>
</organism>
<keyword evidence="1" id="KW-1133">Transmembrane helix</keyword>
<comment type="caution">
    <text evidence="2">The sequence shown here is derived from an EMBL/GenBank/DDBJ whole genome shotgun (WGS) entry which is preliminary data.</text>
</comment>
<accession>A0A0L0NRY0</accession>